<evidence type="ECO:0000256" key="2">
    <source>
        <dbReference type="ARBA" id="ARBA00005695"/>
    </source>
</evidence>
<dbReference type="PANTHER" id="PTHR30290:SF10">
    <property type="entry name" value="PERIPLASMIC OLIGOPEPTIDE-BINDING PROTEIN-RELATED"/>
    <property type="match status" value="1"/>
</dbReference>
<dbReference type="GO" id="GO:0015833">
    <property type="term" value="P:peptide transport"/>
    <property type="evidence" value="ECO:0007669"/>
    <property type="project" value="TreeGrafter"/>
</dbReference>
<dbReference type="PIRSF" id="PIRSF002741">
    <property type="entry name" value="MppA"/>
    <property type="match status" value="1"/>
</dbReference>
<name>A0A6M2BWG4_9GAMM</name>
<evidence type="ECO:0000259" key="6">
    <source>
        <dbReference type="Pfam" id="PF00496"/>
    </source>
</evidence>
<evidence type="ECO:0000313" key="7">
    <source>
        <dbReference type="EMBL" id="NGY06926.1"/>
    </source>
</evidence>
<feature type="region of interest" description="Disordered" evidence="5">
    <location>
        <begin position="1"/>
        <end position="21"/>
    </location>
</feature>
<feature type="domain" description="Solute-binding protein family 5" evidence="6">
    <location>
        <begin position="46"/>
        <end position="425"/>
    </location>
</feature>
<evidence type="ECO:0000256" key="5">
    <source>
        <dbReference type="SAM" id="MobiDB-lite"/>
    </source>
</evidence>
<dbReference type="InterPro" id="IPR039424">
    <property type="entry name" value="SBP_5"/>
</dbReference>
<keyword evidence="4" id="KW-0732">Signal</keyword>
<dbReference type="RefSeq" id="WP_166261412.1">
    <property type="nucleotide sequence ID" value="NZ_JAAMOW010000012.1"/>
</dbReference>
<dbReference type="FunFam" id="3.90.76.10:FF:000001">
    <property type="entry name" value="Oligopeptide ABC transporter substrate-binding protein"/>
    <property type="match status" value="1"/>
</dbReference>
<comment type="subcellular location">
    <subcellularLocation>
        <location evidence="1">Cell envelope</location>
    </subcellularLocation>
</comment>
<keyword evidence="8" id="KW-1185">Reference proteome</keyword>
<gene>
    <name evidence="7" type="ORF">G7Y85_19300</name>
</gene>
<comment type="similarity">
    <text evidence="2">Belongs to the bacterial solute-binding protein 5 family.</text>
</comment>
<dbReference type="GO" id="GO:0043190">
    <property type="term" value="C:ATP-binding cassette (ABC) transporter complex"/>
    <property type="evidence" value="ECO:0007669"/>
    <property type="project" value="InterPro"/>
</dbReference>
<dbReference type="PANTHER" id="PTHR30290">
    <property type="entry name" value="PERIPLASMIC BINDING COMPONENT OF ABC TRANSPORTER"/>
    <property type="match status" value="1"/>
</dbReference>
<dbReference type="Proteomes" id="UP000472676">
    <property type="component" value="Unassembled WGS sequence"/>
</dbReference>
<evidence type="ECO:0000256" key="1">
    <source>
        <dbReference type="ARBA" id="ARBA00004196"/>
    </source>
</evidence>
<dbReference type="Gene3D" id="3.40.190.10">
    <property type="entry name" value="Periplasmic binding protein-like II"/>
    <property type="match status" value="1"/>
</dbReference>
<reference evidence="7 8" key="1">
    <citation type="journal article" date="2014" name="Int. J. Syst. Evol. Microbiol.">
        <title>Solimonas terrae sp. nov., isolated from soil.</title>
        <authorList>
            <person name="Kim S.J."/>
            <person name="Moon J.Y."/>
            <person name="Weon H.Y."/>
            <person name="Ahn J.H."/>
            <person name="Chen W.M."/>
            <person name="Kwon S.W."/>
        </authorList>
    </citation>
    <scope>NUCLEOTIDE SEQUENCE [LARGE SCALE GENOMIC DNA]</scope>
    <source>
        <strain evidence="7 8">KIS83-12</strain>
    </source>
</reference>
<dbReference type="GO" id="GO:1904680">
    <property type="term" value="F:peptide transmembrane transporter activity"/>
    <property type="evidence" value="ECO:0007669"/>
    <property type="project" value="TreeGrafter"/>
</dbReference>
<dbReference type="Gene3D" id="3.10.105.10">
    <property type="entry name" value="Dipeptide-binding Protein, Domain 3"/>
    <property type="match status" value="1"/>
</dbReference>
<dbReference type="InterPro" id="IPR000914">
    <property type="entry name" value="SBP_5_dom"/>
</dbReference>
<dbReference type="Pfam" id="PF00496">
    <property type="entry name" value="SBP_bac_5"/>
    <property type="match status" value="1"/>
</dbReference>
<comment type="caution">
    <text evidence="7">The sequence shown here is derived from an EMBL/GenBank/DDBJ whole genome shotgun (WGS) entry which is preliminary data.</text>
</comment>
<dbReference type="Gene3D" id="3.90.76.10">
    <property type="entry name" value="Dipeptide-binding Protein, Domain 1"/>
    <property type="match status" value="1"/>
</dbReference>
<dbReference type="GO" id="GO:0030288">
    <property type="term" value="C:outer membrane-bounded periplasmic space"/>
    <property type="evidence" value="ECO:0007669"/>
    <property type="project" value="TreeGrafter"/>
</dbReference>
<dbReference type="InterPro" id="IPR030678">
    <property type="entry name" value="Peptide/Ni-bd"/>
</dbReference>
<dbReference type="SUPFAM" id="SSF53850">
    <property type="entry name" value="Periplasmic binding protein-like II"/>
    <property type="match status" value="1"/>
</dbReference>
<dbReference type="CDD" id="cd08504">
    <property type="entry name" value="PBP2_OppA"/>
    <property type="match status" value="1"/>
</dbReference>
<protein>
    <submittedName>
        <fullName evidence="7">Peptide ABC transporter substrate-binding protein</fullName>
    </submittedName>
</protein>
<sequence length="508" mass="57076">MDSLLRIGNGPEPESLDPQRMSSVSALNIARDLGEGLTRIAADGRVLPAAAQGWQIADGGRRYTFELRDHLHWSNGEALTASDFVDGLRRAVDPATGSPFAQLLSPIANADAITGGKAPVSMLAAWALSPTRLQILLKQPTPYFPSLLAHPVSFPVYGPALARYGRGFARPGRLVSNGAYQLVDWQVQAQVELRRNAHYWDDADTHIDRVQYLPTDDIASELQRYRANEIDVSSEIPLVQAPALRTQFGAQLHVAPYLGSYYYGFNVQQPPFAGRRDLRLALSLAIDRELIVDKVMNGLALPAYGWVPPGVADYRAQSPAWASWSRQKSVSEAKRLYAACGYSKDRPLRIELRYNTHDDHKRIATVIAAMWKQTLGVETSLINEENKVFLAQRRLRRITQVFRASWIGDYDDPSSFLDVLTARNGRNDMGWHDQTYDALIDSAAQQADPRRRAALLERAERRAVDDMPFIPIYWYVSKHLVKPRVRGWHDNLLDVHYSKDLRLDDPAD</sequence>
<evidence type="ECO:0000313" key="8">
    <source>
        <dbReference type="Proteomes" id="UP000472676"/>
    </source>
</evidence>
<evidence type="ECO:0000256" key="3">
    <source>
        <dbReference type="ARBA" id="ARBA00022448"/>
    </source>
</evidence>
<keyword evidence="3" id="KW-0813">Transport</keyword>
<proteinExistence type="inferred from homology"/>
<organism evidence="7 8">
    <name type="scientific">Solimonas terrae</name>
    <dbReference type="NCBI Taxonomy" id="1396819"/>
    <lineage>
        <taxon>Bacteria</taxon>
        <taxon>Pseudomonadati</taxon>
        <taxon>Pseudomonadota</taxon>
        <taxon>Gammaproteobacteria</taxon>
        <taxon>Nevskiales</taxon>
        <taxon>Nevskiaceae</taxon>
        <taxon>Solimonas</taxon>
    </lineage>
</organism>
<dbReference type="AlphaFoldDB" id="A0A6M2BWG4"/>
<accession>A0A6M2BWG4</accession>
<dbReference type="EMBL" id="JAAMOW010000012">
    <property type="protein sequence ID" value="NGY06926.1"/>
    <property type="molecule type" value="Genomic_DNA"/>
</dbReference>
<evidence type="ECO:0000256" key="4">
    <source>
        <dbReference type="ARBA" id="ARBA00022729"/>
    </source>
</evidence>